<evidence type="ECO:0000313" key="2">
    <source>
        <dbReference type="EMBL" id="KAJ1123083.1"/>
    </source>
</evidence>
<feature type="region of interest" description="Disordered" evidence="1">
    <location>
        <begin position="88"/>
        <end position="118"/>
    </location>
</feature>
<protein>
    <submittedName>
        <fullName evidence="2">Uncharacterized protein</fullName>
    </submittedName>
</protein>
<sequence length="118" mass="12816">MARCSGQSHQLKIWGARLESARHSVMLRKSLSPSAYGALRVPILKVLHLLFRGSSTLCRQRGSGWLSFSILKHTVLHIAFARRGRELPASHGPGSDLSSRAAAPGPCSSPPPLRLLRS</sequence>
<feature type="compositionally biased region" description="Pro residues" evidence="1">
    <location>
        <begin position="107"/>
        <end position="118"/>
    </location>
</feature>
<keyword evidence="3" id="KW-1185">Reference proteome</keyword>
<dbReference type="Proteomes" id="UP001066276">
    <property type="component" value="Chromosome 7"/>
</dbReference>
<gene>
    <name evidence="2" type="ORF">NDU88_001556</name>
</gene>
<dbReference type="EMBL" id="JANPWB010000011">
    <property type="protein sequence ID" value="KAJ1123083.1"/>
    <property type="molecule type" value="Genomic_DNA"/>
</dbReference>
<organism evidence="2 3">
    <name type="scientific">Pleurodeles waltl</name>
    <name type="common">Iberian ribbed newt</name>
    <dbReference type="NCBI Taxonomy" id="8319"/>
    <lineage>
        <taxon>Eukaryota</taxon>
        <taxon>Metazoa</taxon>
        <taxon>Chordata</taxon>
        <taxon>Craniata</taxon>
        <taxon>Vertebrata</taxon>
        <taxon>Euteleostomi</taxon>
        <taxon>Amphibia</taxon>
        <taxon>Batrachia</taxon>
        <taxon>Caudata</taxon>
        <taxon>Salamandroidea</taxon>
        <taxon>Salamandridae</taxon>
        <taxon>Pleurodelinae</taxon>
        <taxon>Pleurodeles</taxon>
    </lineage>
</organism>
<comment type="caution">
    <text evidence="2">The sequence shown here is derived from an EMBL/GenBank/DDBJ whole genome shotgun (WGS) entry which is preliminary data.</text>
</comment>
<dbReference type="AlphaFoldDB" id="A0AAV7P453"/>
<evidence type="ECO:0000256" key="1">
    <source>
        <dbReference type="SAM" id="MobiDB-lite"/>
    </source>
</evidence>
<name>A0AAV7P453_PLEWA</name>
<reference evidence="2" key="1">
    <citation type="journal article" date="2022" name="bioRxiv">
        <title>Sequencing and chromosome-scale assembly of the giantPleurodeles waltlgenome.</title>
        <authorList>
            <person name="Brown T."/>
            <person name="Elewa A."/>
            <person name="Iarovenko S."/>
            <person name="Subramanian E."/>
            <person name="Araus A.J."/>
            <person name="Petzold A."/>
            <person name="Susuki M."/>
            <person name="Suzuki K.-i.T."/>
            <person name="Hayashi T."/>
            <person name="Toyoda A."/>
            <person name="Oliveira C."/>
            <person name="Osipova E."/>
            <person name="Leigh N.D."/>
            <person name="Simon A."/>
            <person name="Yun M.H."/>
        </authorList>
    </citation>
    <scope>NUCLEOTIDE SEQUENCE</scope>
    <source>
        <strain evidence="2">20211129_DDA</strain>
        <tissue evidence="2">Liver</tissue>
    </source>
</reference>
<proteinExistence type="predicted"/>
<evidence type="ECO:0000313" key="3">
    <source>
        <dbReference type="Proteomes" id="UP001066276"/>
    </source>
</evidence>
<accession>A0AAV7P453</accession>